<protein>
    <submittedName>
        <fullName evidence="2">Uncharacterized protein</fullName>
    </submittedName>
</protein>
<comment type="caution">
    <text evidence="2">The sequence shown here is derived from an EMBL/GenBank/DDBJ whole genome shotgun (WGS) entry which is preliminary data.</text>
</comment>
<gene>
    <name evidence="2" type="ORF">SDC9_191819</name>
</gene>
<accession>A0A645HZ04</accession>
<name>A0A645HZ04_9ZZZZ</name>
<dbReference type="AlphaFoldDB" id="A0A645HZ04"/>
<evidence type="ECO:0000256" key="1">
    <source>
        <dbReference type="SAM" id="MobiDB-lite"/>
    </source>
</evidence>
<feature type="compositionally biased region" description="Basic and acidic residues" evidence="1">
    <location>
        <begin position="26"/>
        <end position="54"/>
    </location>
</feature>
<proteinExistence type="predicted"/>
<evidence type="ECO:0000313" key="2">
    <source>
        <dbReference type="EMBL" id="MPN44257.1"/>
    </source>
</evidence>
<organism evidence="2">
    <name type="scientific">bioreactor metagenome</name>
    <dbReference type="NCBI Taxonomy" id="1076179"/>
    <lineage>
        <taxon>unclassified sequences</taxon>
        <taxon>metagenomes</taxon>
        <taxon>ecological metagenomes</taxon>
    </lineage>
</organism>
<sequence>MQTQGNCRQNDAVPIGVAGRRQPPKFKGEQQHKQQSKPENRDGDTQQSDNHAEAVNKGVLLDSRNDTEGNR</sequence>
<dbReference type="EMBL" id="VSSQ01103264">
    <property type="protein sequence ID" value="MPN44257.1"/>
    <property type="molecule type" value="Genomic_DNA"/>
</dbReference>
<reference evidence="2" key="1">
    <citation type="submission" date="2019-08" db="EMBL/GenBank/DDBJ databases">
        <authorList>
            <person name="Kucharzyk K."/>
            <person name="Murdoch R.W."/>
            <person name="Higgins S."/>
            <person name="Loffler F."/>
        </authorList>
    </citation>
    <scope>NUCLEOTIDE SEQUENCE</scope>
</reference>
<feature type="region of interest" description="Disordered" evidence="1">
    <location>
        <begin position="1"/>
        <end position="71"/>
    </location>
</feature>